<evidence type="ECO:0000313" key="7">
    <source>
        <dbReference type="Proteomes" id="UP000014074"/>
    </source>
</evidence>
<feature type="transmembrane region" description="Helical" evidence="1">
    <location>
        <begin position="577"/>
        <end position="600"/>
    </location>
</feature>
<feature type="transmembrane region" description="Helical" evidence="1">
    <location>
        <begin position="110"/>
        <end position="128"/>
    </location>
</feature>
<feature type="transmembrane region" description="Helical" evidence="1">
    <location>
        <begin position="612"/>
        <end position="630"/>
    </location>
</feature>
<feature type="transmembrane region" description="Helical" evidence="1">
    <location>
        <begin position="20"/>
        <end position="43"/>
    </location>
</feature>
<dbReference type="Pfam" id="PF10277">
    <property type="entry name" value="Frag1"/>
    <property type="match status" value="1"/>
</dbReference>
<name>R8BGS3_PHAM7</name>
<feature type="domain" description="PGAP2IP C-terminal nuclease-like" evidence="5">
    <location>
        <begin position="684"/>
        <end position="923"/>
    </location>
</feature>
<feature type="transmembrane region" description="Helical" evidence="1">
    <location>
        <begin position="651"/>
        <end position="671"/>
    </location>
</feature>
<proteinExistence type="predicted"/>
<feature type="transmembrane region" description="Helical" evidence="1">
    <location>
        <begin position="306"/>
        <end position="323"/>
    </location>
</feature>
<evidence type="ECO:0000259" key="3">
    <source>
        <dbReference type="Pfam" id="PF23021"/>
    </source>
</evidence>
<dbReference type="InterPro" id="IPR036691">
    <property type="entry name" value="Endo/exonu/phosph_ase_sf"/>
</dbReference>
<accession>R8BGS3</accession>
<feature type="transmembrane region" description="Helical" evidence="1">
    <location>
        <begin position="521"/>
        <end position="539"/>
    </location>
</feature>
<dbReference type="InterPro" id="IPR053911">
    <property type="entry name" value="PGAP2IP_TM_2nd"/>
</dbReference>
<keyword evidence="7" id="KW-1185">Reference proteome</keyword>
<sequence>MASRYKDKDAGVVLSFNASWVSWAHTVVAYCAFFSALIVGVSLHYHKIVQNEWFGYPQEWFPSVSSTIGDRYPERSFFMVFIAITSGPRFALVTLWYLLTARPGHKLPKFVAFMGVFRTLTCGGWTYVTSTDDHDWHDIFMISYLVSTIPWTFGCIALSPPNPQAIKYRKYISGAFYGAIIPLVYFFIQHKVHRIPGAYTTYSFFEWSLVLLDVAFDAVSALDFETFEVQVKDTKGLSKGANPSSVPTAVLEKEKEKATAGMFSQRFSTGEALDIAADVYHGFVFWSVLTSLGVVIWYFPLWHMGISGYEALVMSTISPFLLGIRPLRTLVVKNLRVVHLLSLAGLLAYLVKDPVYRLFTVGFGVWMQCLAWTATLYSESVHPARLETRVLAWTIGLLMSTIMKFAWWTNNPIWPIMHAANGGWNGTGLLIAIPAALRFTRKAPLNSGESEDRKSGSAFLSALGLGGLFFGLHSLLSDTSTMILWVWEGYPIRGPVSNVHGWYTIFAMTGGIILGFSKPQLVGTWSAYMIGVVGAAILTTCSNWFGYYGALTTATYLMATSVPLITNAAKKNPGVTFGLGFLIYNFMVLFHVWVVAYAFVPGGPLVREHTDWIMTTMMLLIGAGVFDLISTQPSRKAYAKRPITANNHRKYHFSALGLLNIFFLSAAFLRFPTNDYKPYHADSKLITAGIWTIHFSLDNDMWSSEYRMRDLIKELEVDVIGLLESDLQRIIMGNRDTTQFLAEDLGMYVDYGPGPNKHTWGAALLSKFPIVNSTHHLLPSPVGELAPAIHATLDAYGTLVDVFVFHSGQEEDPEDRRLQSEYLAKLMGSTDRPAFLLSYLVTKPLEGNYNTYVSQTSGMNDVEPSDWDRWCEYILYKGLRRVGYARVSRSTITDTELQVAKFVVPASDEEKDVQLALAHDVRNRRVAEHDVPEGWRFPAMFRGEGVRGHRYHVFDEPWYYNY</sequence>
<keyword evidence="1" id="KW-0472">Membrane</keyword>
<dbReference type="SUPFAM" id="SSF56219">
    <property type="entry name" value="DNase I-like"/>
    <property type="match status" value="1"/>
</dbReference>
<organism evidence="6 7">
    <name type="scientific">Phaeoacremonium minimum (strain UCR-PA7)</name>
    <name type="common">Esca disease fungus</name>
    <name type="synonym">Togninia minima</name>
    <dbReference type="NCBI Taxonomy" id="1286976"/>
    <lineage>
        <taxon>Eukaryota</taxon>
        <taxon>Fungi</taxon>
        <taxon>Dikarya</taxon>
        <taxon>Ascomycota</taxon>
        <taxon>Pezizomycotina</taxon>
        <taxon>Sordariomycetes</taxon>
        <taxon>Sordariomycetidae</taxon>
        <taxon>Togniniales</taxon>
        <taxon>Togniniaceae</taxon>
        <taxon>Phaeoacremonium</taxon>
    </lineage>
</organism>
<feature type="domain" description="PGAP2IP second transmembrane" evidence="3">
    <location>
        <begin position="455"/>
        <end position="630"/>
    </location>
</feature>
<keyword evidence="1" id="KW-1133">Transmembrane helix</keyword>
<evidence type="ECO:0000259" key="5">
    <source>
        <dbReference type="Pfam" id="PF23226"/>
    </source>
</evidence>
<dbReference type="InterPro" id="IPR057315">
    <property type="entry name" value="Exo_endo_phos_PGAP2IP_C"/>
</dbReference>
<feature type="transmembrane region" description="Helical" evidence="1">
    <location>
        <begin position="171"/>
        <end position="188"/>
    </location>
</feature>
<dbReference type="InterPro" id="IPR019402">
    <property type="entry name" value="CWH43_N"/>
</dbReference>
<dbReference type="GO" id="GO:0031505">
    <property type="term" value="P:fungal-type cell wall organization"/>
    <property type="evidence" value="ECO:0007669"/>
    <property type="project" value="TreeGrafter"/>
</dbReference>
<feature type="transmembrane region" description="Helical" evidence="1">
    <location>
        <begin position="413"/>
        <end position="437"/>
    </location>
</feature>
<dbReference type="GO" id="GO:0016020">
    <property type="term" value="C:membrane"/>
    <property type="evidence" value="ECO:0007669"/>
    <property type="project" value="GOC"/>
</dbReference>
<gene>
    <name evidence="6" type="ORF">UCRPA7_6049</name>
</gene>
<dbReference type="Pfam" id="PF23022">
    <property type="entry name" value="6TM_1st_PGAP2IP"/>
    <property type="match status" value="1"/>
</dbReference>
<dbReference type="PANTHER" id="PTHR14859">
    <property type="entry name" value="CALCOFLUOR WHITE HYPERSENSITIVE PROTEIN PRECURSOR"/>
    <property type="match status" value="1"/>
</dbReference>
<feature type="domain" description="CWH43-like N-terminal" evidence="2">
    <location>
        <begin position="18"/>
        <end position="226"/>
    </location>
</feature>
<feature type="domain" description="PGAP2IP first transmembrane" evidence="4">
    <location>
        <begin position="283"/>
        <end position="437"/>
    </location>
</feature>
<evidence type="ECO:0000256" key="1">
    <source>
        <dbReference type="SAM" id="Phobius"/>
    </source>
</evidence>
<feature type="transmembrane region" description="Helical" evidence="1">
    <location>
        <begin position="390"/>
        <end position="407"/>
    </location>
</feature>
<evidence type="ECO:0000259" key="4">
    <source>
        <dbReference type="Pfam" id="PF23022"/>
    </source>
</evidence>
<protein>
    <submittedName>
        <fullName evidence="6">Putative calcofluor white hypersensitive protein</fullName>
    </submittedName>
</protein>
<dbReference type="PANTHER" id="PTHR14859:SF1">
    <property type="entry name" value="PGAP2-INTERACTING PROTEIN"/>
    <property type="match status" value="1"/>
</dbReference>
<feature type="transmembrane region" description="Helical" evidence="1">
    <location>
        <begin position="358"/>
        <end position="378"/>
    </location>
</feature>
<feature type="transmembrane region" description="Helical" evidence="1">
    <location>
        <begin position="458"/>
        <end position="476"/>
    </location>
</feature>
<dbReference type="FunFam" id="3.60.10.10:FF:000031">
    <property type="entry name" value="Calcofluor white hypersensitive protein"/>
    <property type="match status" value="1"/>
</dbReference>
<dbReference type="InterPro" id="IPR053912">
    <property type="entry name" value="PGAP2IP_TM_1nd"/>
</dbReference>
<keyword evidence="1" id="KW-0812">Transmembrane</keyword>
<feature type="transmembrane region" description="Helical" evidence="1">
    <location>
        <begin position="545"/>
        <end position="565"/>
    </location>
</feature>
<dbReference type="AlphaFoldDB" id="R8BGS3"/>
<dbReference type="GeneID" id="19326666"/>
<feature type="transmembrane region" description="Helical" evidence="1">
    <location>
        <begin position="140"/>
        <end position="159"/>
    </location>
</feature>
<dbReference type="GO" id="GO:0005783">
    <property type="term" value="C:endoplasmic reticulum"/>
    <property type="evidence" value="ECO:0007669"/>
    <property type="project" value="TreeGrafter"/>
</dbReference>
<dbReference type="EMBL" id="KB933216">
    <property type="protein sequence ID" value="EON98484.1"/>
    <property type="molecule type" value="Genomic_DNA"/>
</dbReference>
<dbReference type="Pfam" id="PF23226">
    <property type="entry name" value="Exo_endo_phos_PGAP2IP"/>
    <property type="match status" value="1"/>
</dbReference>
<dbReference type="eggNOG" id="KOG3979">
    <property type="taxonomic scope" value="Eukaryota"/>
</dbReference>
<evidence type="ECO:0000313" key="6">
    <source>
        <dbReference type="EMBL" id="EON98484.1"/>
    </source>
</evidence>
<feature type="transmembrane region" description="Helical" evidence="1">
    <location>
        <begin position="77"/>
        <end position="98"/>
    </location>
</feature>
<dbReference type="GO" id="GO:0006506">
    <property type="term" value="P:GPI anchor biosynthetic process"/>
    <property type="evidence" value="ECO:0007669"/>
    <property type="project" value="TreeGrafter"/>
</dbReference>
<dbReference type="Gene3D" id="3.60.10.10">
    <property type="entry name" value="Endonuclease/exonuclease/phosphatase"/>
    <property type="match status" value="1"/>
</dbReference>
<dbReference type="OrthoDB" id="68581at2759"/>
<dbReference type="HOGENOM" id="CLU_009808_0_0_1"/>
<evidence type="ECO:0000259" key="2">
    <source>
        <dbReference type="Pfam" id="PF10277"/>
    </source>
</evidence>
<dbReference type="KEGG" id="tmn:UCRPA7_6049"/>
<dbReference type="Proteomes" id="UP000014074">
    <property type="component" value="Unassembled WGS sequence"/>
</dbReference>
<dbReference type="Pfam" id="PF23021">
    <property type="entry name" value="6TM_2nd_PGAP2IP"/>
    <property type="match status" value="1"/>
</dbReference>
<dbReference type="InterPro" id="IPR051916">
    <property type="entry name" value="GPI-anchor_lipid_remodeler"/>
</dbReference>
<feature type="transmembrane region" description="Helical" evidence="1">
    <location>
        <begin position="496"/>
        <end position="514"/>
    </location>
</feature>
<reference evidence="7" key="1">
    <citation type="journal article" date="2013" name="Genome Announc.">
        <title>Draft genome sequence of the ascomycete Phaeoacremonium aleophilum strain UCR-PA7, a causal agent of the esca disease complex in grapevines.</title>
        <authorList>
            <person name="Blanco-Ulate B."/>
            <person name="Rolshausen P."/>
            <person name="Cantu D."/>
        </authorList>
    </citation>
    <scope>NUCLEOTIDE SEQUENCE [LARGE SCALE GENOMIC DNA]</scope>
    <source>
        <strain evidence="7">UCR-PA7</strain>
    </source>
</reference>
<feature type="transmembrane region" description="Helical" evidence="1">
    <location>
        <begin position="335"/>
        <end position="352"/>
    </location>
</feature>
<feature type="transmembrane region" description="Helical" evidence="1">
    <location>
        <begin position="283"/>
        <end position="300"/>
    </location>
</feature>
<dbReference type="RefSeq" id="XP_007916782.1">
    <property type="nucleotide sequence ID" value="XM_007918591.1"/>
</dbReference>